<dbReference type="Proteomes" id="UP000193240">
    <property type="component" value="Unassembled WGS sequence"/>
</dbReference>
<evidence type="ECO:0000313" key="2">
    <source>
        <dbReference type="Proteomes" id="UP000193240"/>
    </source>
</evidence>
<evidence type="ECO:0000313" key="1">
    <source>
        <dbReference type="EMBL" id="OSS50620.1"/>
    </source>
</evidence>
<dbReference type="GO" id="GO:0006542">
    <property type="term" value="P:glutamine biosynthetic process"/>
    <property type="evidence" value="ECO:0007669"/>
    <property type="project" value="InterPro"/>
</dbReference>
<dbReference type="InParanoid" id="A0A1Y2M3F1"/>
<reference evidence="1 2" key="1">
    <citation type="journal article" date="2017" name="Genome Announc.">
        <title>Genome sequence of the saprophytic ascomycete Epicoccum nigrum ICMP 19927 strain isolated from New Zealand.</title>
        <authorList>
            <person name="Fokin M."/>
            <person name="Fleetwood D."/>
            <person name="Weir B.S."/>
            <person name="Villas-Boas S.G."/>
        </authorList>
    </citation>
    <scope>NUCLEOTIDE SEQUENCE [LARGE SCALE GENOMIC DNA]</scope>
    <source>
        <strain evidence="1 2">ICMP 19927</strain>
    </source>
</reference>
<dbReference type="STRING" id="105696.A0A1Y2M3F1"/>
<gene>
    <name evidence="1" type="ORF">B5807_04322</name>
</gene>
<accession>A0A1Y2M3F1</accession>
<organism evidence="1 2">
    <name type="scientific">Epicoccum nigrum</name>
    <name type="common">Soil fungus</name>
    <name type="synonym">Epicoccum purpurascens</name>
    <dbReference type="NCBI Taxonomy" id="105696"/>
    <lineage>
        <taxon>Eukaryota</taxon>
        <taxon>Fungi</taxon>
        <taxon>Dikarya</taxon>
        <taxon>Ascomycota</taxon>
        <taxon>Pezizomycotina</taxon>
        <taxon>Dothideomycetes</taxon>
        <taxon>Pleosporomycetidae</taxon>
        <taxon>Pleosporales</taxon>
        <taxon>Pleosporineae</taxon>
        <taxon>Didymellaceae</taxon>
        <taxon>Epicoccum</taxon>
    </lineage>
</organism>
<dbReference type="AlphaFoldDB" id="A0A1Y2M3F1"/>
<name>A0A1Y2M3F1_EPING</name>
<dbReference type="GO" id="GO:0004356">
    <property type="term" value="F:glutamine synthetase activity"/>
    <property type="evidence" value="ECO:0007669"/>
    <property type="project" value="InterPro"/>
</dbReference>
<dbReference type="EMBL" id="KZ107841">
    <property type="protein sequence ID" value="OSS50620.1"/>
    <property type="molecule type" value="Genomic_DNA"/>
</dbReference>
<sequence>MAGSLRSDITHTCFAGWINNHLQHGNCKSLPVSRASSELQLMRHLQLQKYLSLPQKGSVIAEYVWIDGSNGLRSKSKVSAFQLLSPKQSISNNAAFTRLVG</sequence>
<proteinExistence type="predicted"/>
<keyword evidence="2" id="KW-1185">Reference proteome</keyword>
<dbReference type="Gene3D" id="3.10.20.70">
    <property type="entry name" value="Glutamine synthetase, N-terminal domain"/>
    <property type="match status" value="1"/>
</dbReference>
<dbReference type="InterPro" id="IPR036651">
    <property type="entry name" value="Gln_synt_N_sf"/>
</dbReference>
<protein>
    <submittedName>
        <fullName evidence="1">Uncharacterized protein</fullName>
    </submittedName>
</protein>